<protein>
    <submittedName>
        <fullName evidence="2">Uncharacterized protein</fullName>
    </submittedName>
</protein>
<feature type="region of interest" description="Disordered" evidence="1">
    <location>
        <begin position="36"/>
        <end position="81"/>
    </location>
</feature>
<name>A0ABQ4ZGY1_9ASTR</name>
<sequence length="447" mass="47845">MSSDEASSGVTYTSISSDYEEPSDVGSLGVVIYGYDGLPMHPVDPPSPDYVPGPGEPEQAPLSPDYVPGPEYPEYLAPSDEEVPIEDLPYAVADSPIALSLGYIAESDLEEDLNDESEDDPADYPADRVDGDDDYDDSSDDNEEEKEASEEEDEEHLAPADPVLTPVVDHVPSSEETEPFETDKSAATPPSPPAGRTTAWMSVRPQTPMPSLSEAEVERLLALPTPPPSPLISLSPSSTEECFARCLAAPALPSPPLPPLPSSLYLPPPVPTSLPAPSPPLPPLPTSLFIPPLVDRKEEFPEVELPPSKRLCLTTPTSRYEVRESSIAAARPNGGHRADYGFIGTLDAETRRQRAKEVGYGIRDVWIDSLIKESRRINRGKSISPRECVVDGVGGFSFSRGLDTVSGIEFGSSPRAGQLSVALGQIKALHARDPTHADDPEGADSCA</sequence>
<feature type="region of interest" description="Disordered" evidence="1">
    <location>
        <begin position="1"/>
        <end position="24"/>
    </location>
</feature>
<organism evidence="2 3">
    <name type="scientific">Tanacetum coccineum</name>
    <dbReference type="NCBI Taxonomy" id="301880"/>
    <lineage>
        <taxon>Eukaryota</taxon>
        <taxon>Viridiplantae</taxon>
        <taxon>Streptophyta</taxon>
        <taxon>Embryophyta</taxon>
        <taxon>Tracheophyta</taxon>
        <taxon>Spermatophyta</taxon>
        <taxon>Magnoliopsida</taxon>
        <taxon>eudicotyledons</taxon>
        <taxon>Gunneridae</taxon>
        <taxon>Pentapetalae</taxon>
        <taxon>asterids</taxon>
        <taxon>campanulids</taxon>
        <taxon>Asterales</taxon>
        <taxon>Asteraceae</taxon>
        <taxon>Asteroideae</taxon>
        <taxon>Anthemideae</taxon>
        <taxon>Anthemidinae</taxon>
        <taxon>Tanacetum</taxon>
    </lineage>
</organism>
<feature type="compositionally biased region" description="Pro residues" evidence="1">
    <location>
        <begin position="42"/>
        <end position="55"/>
    </location>
</feature>
<accession>A0ABQ4ZGY1</accession>
<feature type="compositionally biased region" description="Acidic residues" evidence="1">
    <location>
        <begin position="130"/>
        <end position="155"/>
    </location>
</feature>
<keyword evidence="3" id="KW-1185">Reference proteome</keyword>
<evidence type="ECO:0000256" key="1">
    <source>
        <dbReference type="SAM" id="MobiDB-lite"/>
    </source>
</evidence>
<feature type="compositionally biased region" description="Polar residues" evidence="1">
    <location>
        <begin position="1"/>
        <end position="17"/>
    </location>
</feature>
<evidence type="ECO:0000313" key="3">
    <source>
        <dbReference type="Proteomes" id="UP001151760"/>
    </source>
</evidence>
<dbReference type="Proteomes" id="UP001151760">
    <property type="component" value="Unassembled WGS sequence"/>
</dbReference>
<feature type="compositionally biased region" description="Acidic residues" evidence="1">
    <location>
        <begin position="108"/>
        <end position="122"/>
    </location>
</feature>
<reference evidence="2" key="1">
    <citation type="journal article" date="2022" name="Int. J. Mol. Sci.">
        <title>Draft Genome of Tanacetum Coccineum: Genomic Comparison of Closely Related Tanacetum-Family Plants.</title>
        <authorList>
            <person name="Yamashiro T."/>
            <person name="Shiraishi A."/>
            <person name="Nakayama K."/>
            <person name="Satake H."/>
        </authorList>
    </citation>
    <scope>NUCLEOTIDE SEQUENCE</scope>
</reference>
<proteinExistence type="predicted"/>
<feature type="region of interest" description="Disordered" evidence="1">
    <location>
        <begin position="108"/>
        <end position="214"/>
    </location>
</feature>
<gene>
    <name evidence="2" type="ORF">Tco_0772090</name>
</gene>
<evidence type="ECO:0000313" key="2">
    <source>
        <dbReference type="EMBL" id="GJS89454.1"/>
    </source>
</evidence>
<reference evidence="2" key="2">
    <citation type="submission" date="2022-01" db="EMBL/GenBank/DDBJ databases">
        <authorList>
            <person name="Yamashiro T."/>
            <person name="Shiraishi A."/>
            <person name="Satake H."/>
            <person name="Nakayama K."/>
        </authorList>
    </citation>
    <scope>NUCLEOTIDE SEQUENCE</scope>
</reference>
<dbReference type="EMBL" id="BQNB010011351">
    <property type="protein sequence ID" value="GJS89454.1"/>
    <property type="molecule type" value="Genomic_DNA"/>
</dbReference>
<comment type="caution">
    <text evidence="2">The sequence shown here is derived from an EMBL/GenBank/DDBJ whole genome shotgun (WGS) entry which is preliminary data.</text>
</comment>